<sequence>MRFSGVYCFIVLSFCLGTTAPVASQLIPNHKMLPAQIEGNDVVGTTAGFKVSFPQPPVVHEPDFAATAERAVYIVESYDLGQWVGVFFIQRYAADFAHVEARKRVLYPAVTRGLSRSGIHEFNHEWIVKLRAYAVHPETGQNHAMQTTLAPYRMLIQNVIYDANAINGIWTLGFFDALEVSSEAPLWVGPVQTSANGAYTVDLLGLEAMDQLAPGSSEAFVKGLSYDAEEGRADRFRGEYPHPPLNEIQATRLGAIYLVMSEFHEGTLRDFEHDLRLQPGSIDFRLASWEHLTESFHGLLPEIDGQSPVERLGLYHLISIASENPAEHREHFFDNIPLSPEKRDAMFAAYDERYAPSRPVSPRLKTPLDRAEPNP</sequence>
<reference evidence="2 3" key="1">
    <citation type="submission" date="2020-08" db="EMBL/GenBank/DDBJ databases">
        <title>Genomic Encyclopedia of Type Strains, Phase IV (KMG-IV): sequencing the most valuable type-strain genomes for metagenomic binning, comparative biology and taxonomic classification.</title>
        <authorList>
            <person name="Goeker M."/>
        </authorList>
    </citation>
    <scope>NUCLEOTIDE SEQUENCE [LARGE SCALE GENOMIC DNA]</scope>
    <source>
        <strain evidence="2 3">DSM 103725</strain>
    </source>
</reference>
<gene>
    <name evidence="2" type="ORF">HNQ40_002355</name>
</gene>
<keyword evidence="1" id="KW-0732">Signal</keyword>
<evidence type="ECO:0000313" key="3">
    <source>
        <dbReference type="Proteomes" id="UP000541810"/>
    </source>
</evidence>
<comment type="caution">
    <text evidence="2">The sequence shown here is derived from an EMBL/GenBank/DDBJ whole genome shotgun (WGS) entry which is preliminary data.</text>
</comment>
<dbReference type="RefSeq" id="WP_184678057.1">
    <property type="nucleotide sequence ID" value="NZ_JACHGY010000001.1"/>
</dbReference>
<feature type="chain" id="PRO_5030601524" evidence="1">
    <location>
        <begin position="24"/>
        <end position="375"/>
    </location>
</feature>
<dbReference type="AlphaFoldDB" id="A0A7X0H7A1"/>
<dbReference type="Proteomes" id="UP000541810">
    <property type="component" value="Unassembled WGS sequence"/>
</dbReference>
<protein>
    <submittedName>
        <fullName evidence="2">Uncharacterized protein</fullName>
    </submittedName>
</protein>
<evidence type="ECO:0000313" key="2">
    <source>
        <dbReference type="EMBL" id="MBB6430549.1"/>
    </source>
</evidence>
<organism evidence="2 3">
    <name type="scientific">Algisphaera agarilytica</name>
    <dbReference type="NCBI Taxonomy" id="1385975"/>
    <lineage>
        <taxon>Bacteria</taxon>
        <taxon>Pseudomonadati</taxon>
        <taxon>Planctomycetota</taxon>
        <taxon>Phycisphaerae</taxon>
        <taxon>Phycisphaerales</taxon>
        <taxon>Phycisphaeraceae</taxon>
        <taxon>Algisphaera</taxon>
    </lineage>
</organism>
<dbReference type="EMBL" id="JACHGY010000001">
    <property type="protein sequence ID" value="MBB6430549.1"/>
    <property type="molecule type" value="Genomic_DNA"/>
</dbReference>
<evidence type="ECO:0000256" key="1">
    <source>
        <dbReference type="SAM" id="SignalP"/>
    </source>
</evidence>
<accession>A0A7X0H7A1</accession>
<name>A0A7X0H7A1_9BACT</name>
<feature type="signal peptide" evidence="1">
    <location>
        <begin position="1"/>
        <end position="23"/>
    </location>
</feature>
<proteinExistence type="predicted"/>
<keyword evidence="3" id="KW-1185">Reference proteome</keyword>